<name>A0A2W4WHI9_9CYAN</name>
<sequence length="194" mass="21355">MVRTESTMLPLGTSAPAFTLKDVVSGDVLSLSNFADKKGLLVMFICQHCPFVLHVEAELSRLGQDYVPQGLGILAISANSIETHPQDSPDKLREQVNRASFNFPYAHDETQEVAKSYTAACTPDFFLFDQDHKLAYRGQLDDSRPGNDRPVTGKDLRAAIDQVIANKTVPEDQNPSIGCNIKWAPGKEPTYFGV</sequence>
<dbReference type="PANTHER" id="PTHR43640:SF1">
    <property type="entry name" value="THIOREDOXIN-DEPENDENT PEROXIREDOXIN"/>
    <property type="match status" value="1"/>
</dbReference>
<proteinExistence type="predicted"/>
<dbReference type="GO" id="GO:0016491">
    <property type="term" value="F:oxidoreductase activity"/>
    <property type="evidence" value="ECO:0007669"/>
    <property type="project" value="InterPro"/>
</dbReference>
<comment type="caution">
    <text evidence="2">The sequence shown here is derived from an EMBL/GenBank/DDBJ whole genome shotgun (WGS) entry which is preliminary data.</text>
</comment>
<protein>
    <submittedName>
        <fullName evidence="2">Thioredoxin family protein</fullName>
    </submittedName>
</protein>
<reference evidence="3" key="1">
    <citation type="submission" date="2018-04" db="EMBL/GenBank/DDBJ databases">
        <authorList>
            <person name="Cornet L."/>
        </authorList>
    </citation>
    <scope>NUCLEOTIDE SEQUENCE [LARGE SCALE GENOMIC DNA]</scope>
</reference>
<evidence type="ECO:0000259" key="1">
    <source>
        <dbReference type="PROSITE" id="PS51352"/>
    </source>
</evidence>
<dbReference type="EMBL" id="QBMC01000017">
    <property type="protein sequence ID" value="PZO21805.1"/>
    <property type="molecule type" value="Genomic_DNA"/>
</dbReference>
<accession>A0A2W4WHI9</accession>
<dbReference type="InterPro" id="IPR013766">
    <property type="entry name" value="Thioredoxin_domain"/>
</dbReference>
<gene>
    <name evidence="2" type="ORF">DCF25_04470</name>
</gene>
<dbReference type="PROSITE" id="PS51352">
    <property type="entry name" value="THIOREDOXIN_2"/>
    <property type="match status" value="1"/>
</dbReference>
<dbReference type="Proteomes" id="UP000249354">
    <property type="component" value="Unassembled WGS sequence"/>
</dbReference>
<organism evidence="2 3">
    <name type="scientific">Leptolyngbya foveolarum</name>
    <dbReference type="NCBI Taxonomy" id="47253"/>
    <lineage>
        <taxon>Bacteria</taxon>
        <taxon>Bacillati</taxon>
        <taxon>Cyanobacteriota</taxon>
        <taxon>Cyanophyceae</taxon>
        <taxon>Leptolyngbyales</taxon>
        <taxon>Leptolyngbyaceae</taxon>
        <taxon>Leptolyngbya group</taxon>
        <taxon>Leptolyngbya</taxon>
    </lineage>
</organism>
<dbReference type="PANTHER" id="PTHR43640">
    <property type="entry name" value="OS07G0260300 PROTEIN"/>
    <property type="match status" value="1"/>
</dbReference>
<dbReference type="CDD" id="cd02969">
    <property type="entry name" value="PRX_like1"/>
    <property type="match status" value="1"/>
</dbReference>
<evidence type="ECO:0000313" key="2">
    <source>
        <dbReference type="EMBL" id="PZO21805.1"/>
    </source>
</evidence>
<feature type="domain" description="Thioredoxin" evidence="1">
    <location>
        <begin position="9"/>
        <end position="165"/>
    </location>
</feature>
<dbReference type="InterPro" id="IPR036249">
    <property type="entry name" value="Thioredoxin-like_sf"/>
</dbReference>
<dbReference type="GO" id="GO:0016209">
    <property type="term" value="F:antioxidant activity"/>
    <property type="evidence" value="ECO:0007669"/>
    <property type="project" value="InterPro"/>
</dbReference>
<dbReference type="Pfam" id="PF00578">
    <property type="entry name" value="AhpC-TSA"/>
    <property type="match status" value="1"/>
</dbReference>
<dbReference type="Gene3D" id="3.40.30.10">
    <property type="entry name" value="Glutaredoxin"/>
    <property type="match status" value="1"/>
</dbReference>
<dbReference type="SUPFAM" id="SSF52833">
    <property type="entry name" value="Thioredoxin-like"/>
    <property type="match status" value="1"/>
</dbReference>
<dbReference type="InterPro" id="IPR047262">
    <property type="entry name" value="PRX-like1"/>
</dbReference>
<dbReference type="AlphaFoldDB" id="A0A2W4WHI9"/>
<dbReference type="InterPro" id="IPR000866">
    <property type="entry name" value="AhpC/TSA"/>
</dbReference>
<reference evidence="2 3" key="2">
    <citation type="submission" date="2018-06" db="EMBL/GenBank/DDBJ databases">
        <title>Metagenomic assembly of (sub)arctic Cyanobacteria and their associated microbiome from non-axenic cultures.</title>
        <authorList>
            <person name="Baurain D."/>
        </authorList>
    </citation>
    <scope>NUCLEOTIDE SEQUENCE [LARGE SCALE GENOMIC DNA]</scope>
    <source>
        <strain evidence="2">ULC129bin1</strain>
    </source>
</reference>
<evidence type="ECO:0000313" key="3">
    <source>
        <dbReference type="Proteomes" id="UP000249354"/>
    </source>
</evidence>